<keyword evidence="5 9" id="KW-0862">Zinc</keyword>
<dbReference type="PANTHER" id="PTHR42763">
    <property type="entry name" value="ADP-GLUCOSE PHOSPHORYLASE"/>
    <property type="match status" value="1"/>
</dbReference>
<evidence type="ECO:0000259" key="11">
    <source>
        <dbReference type="Pfam" id="PF02744"/>
    </source>
</evidence>
<keyword evidence="2 12" id="KW-0808">Transferase</keyword>
<comment type="similarity">
    <text evidence="1">Belongs to the galactose-1-phosphate uridylyltransferase type 1 family.</text>
</comment>
<evidence type="ECO:0000313" key="12">
    <source>
        <dbReference type="EMBL" id="ALA60135.1"/>
    </source>
</evidence>
<feature type="domain" description="Galactose-1-phosphate uridyl transferase N-terminal" evidence="10">
    <location>
        <begin position="4"/>
        <end position="177"/>
    </location>
</feature>
<evidence type="ECO:0000256" key="6">
    <source>
        <dbReference type="ARBA" id="ARBA00023277"/>
    </source>
</evidence>
<dbReference type="Pfam" id="PF02744">
    <property type="entry name" value="GalP_UDP_tr_C"/>
    <property type="match status" value="1"/>
</dbReference>
<feature type="binding site" evidence="9">
    <location>
        <position position="114"/>
    </location>
    <ligand>
        <name>Zn(2+)</name>
        <dbReference type="ChEBI" id="CHEBI:29105"/>
    </ligand>
</feature>
<feature type="active site" description="Tele-UMP-histidine intermediate" evidence="8">
    <location>
        <position position="167"/>
    </location>
</feature>
<dbReference type="KEGG" id="nmv:NITMOv2_3744"/>
<evidence type="ECO:0000256" key="7">
    <source>
        <dbReference type="NCBIfam" id="TIGR00209"/>
    </source>
</evidence>
<dbReference type="EMBL" id="CP011801">
    <property type="protein sequence ID" value="ALA60135.1"/>
    <property type="molecule type" value="Genomic_DNA"/>
</dbReference>
<dbReference type="EC" id="2.7.7.12" evidence="7"/>
<keyword evidence="6" id="KW-0119">Carbohydrate metabolism</keyword>
<name>A0A0K2GGP8_NITMO</name>
<evidence type="ECO:0000256" key="2">
    <source>
        <dbReference type="ARBA" id="ARBA00022679"/>
    </source>
</evidence>
<feature type="domain" description="Galactose-1-phosphate uridyl transferase C-terminal" evidence="11">
    <location>
        <begin position="191"/>
        <end position="298"/>
    </location>
</feature>
<dbReference type="STRING" id="42253.NITMOv2_3744"/>
<keyword evidence="4 9" id="KW-0479">Metal-binding</keyword>
<dbReference type="InterPro" id="IPR005849">
    <property type="entry name" value="GalP_Utransf_N"/>
</dbReference>
<protein>
    <recommendedName>
        <fullName evidence="7">Galactose-1-phosphate uridylyltransferase</fullName>
        <ecNumber evidence="7">2.7.7.12</ecNumber>
    </recommendedName>
</protein>
<dbReference type="PIRSF" id="PIRSF000808">
    <property type="entry name" value="GalT"/>
    <property type="match status" value="1"/>
</dbReference>
<keyword evidence="13" id="KW-1185">Reference proteome</keyword>
<evidence type="ECO:0000256" key="8">
    <source>
        <dbReference type="PIRSR" id="PIRSR000808-1"/>
    </source>
</evidence>
<feature type="binding site" evidence="9">
    <location>
        <position position="165"/>
    </location>
    <ligand>
        <name>Zn(2+)</name>
        <dbReference type="ChEBI" id="CHEBI:29105"/>
    </ligand>
</feature>
<dbReference type="RefSeq" id="WP_053381036.1">
    <property type="nucleotide sequence ID" value="NZ_CP011801.1"/>
</dbReference>
<dbReference type="PANTHER" id="PTHR42763:SF1">
    <property type="entry name" value="UDP-GLUCOSE--HEXOSE-1-PHOSPHATE URIDYLYLTRANSFERASE"/>
    <property type="match status" value="1"/>
</dbReference>
<comment type="cofactor">
    <cofactor evidence="9">
        <name>Zn(2+)</name>
        <dbReference type="ChEBI" id="CHEBI:29105"/>
    </cofactor>
    <text evidence="9">Binds 1 zinc ion per subunit.</text>
</comment>
<dbReference type="AlphaFoldDB" id="A0A0K2GGP8"/>
<evidence type="ECO:0000256" key="1">
    <source>
        <dbReference type="ARBA" id="ARBA00010951"/>
    </source>
</evidence>
<accession>A0A0K2GGP8</accession>
<dbReference type="Gene3D" id="3.30.428.10">
    <property type="entry name" value="HIT-like"/>
    <property type="match status" value="2"/>
</dbReference>
<evidence type="ECO:0000256" key="9">
    <source>
        <dbReference type="PIRSR" id="PIRSR000808-3"/>
    </source>
</evidence>
<evidence type="ECO:0000259" key="10">
    <source>
        <dbReference type="Pfam" id="PF01087"/>
    </source>
</evidence>
<evidence type="ECO:0000256" key="5">
    <source>
        <dbReference type="ARBA" id="ARBA00022833"/>
    </source>
</evidence>
<dbReference type="NCBIfam" id="TIGR00209">
    <property type="entry name" value="galT_1"/>
    <property type="match status" value="1"/>
</dbReference>
<proteinExistence type="inferred from homology"/>
<evidence type="ECO:0000256" key="3">
    <source>
        <dbReference type="ARBA" id="ARBA00022695"/>
    </source>
</evidence>
<dbReference type="GO" id="GO:0006012">
    <property type="term" value="P:galactose metabolic process"/>
    <property type="evidence" value="ECO:0007669"/>
    <property type="project" value="UniProtKB-UniRule"/>
</dbReference>
<evidence type="ECO:0000256" key="4">
    <source>
        <dbReference type="ARBA" id="ARBA00022723"/>
    </source>
</evidence>
<organism evidence="12 13">
    <name type="scientific">Nitrospira moscoviensis</name>
    <dbReference type="NCBI Taxonomy" id="42253"/>
    <lineage>
        <taxon>Bacteria</taxon>
        <taxon>Pseudomonadati</taxon>
        <taxon>Nitrospirota</taxon>
        <taxon>Nitrospiria</taxon>
        <taxon>Nitrospirales</taxon>
        <taxon>Nitrospiraceae</taxon>
        <taxon>Nitrospira</taxon>
    </lineage>
</organism>
<gene>
    <name evidence="12" type="primary">galT</name>
    <name evidence="12" type="ORF">NITMOv2_3744</name>
</gene>
<dbReference type="SUPFAM" id="SSF54197">
    <property type="entry name" value="HIT-like"/>
    <property type="match status" value="2"/>
</dbReference>
<sequence length="334" mass="38240">MPDLRRDPIVGRWVIISTERNGRPHEFVHLQPARPISTALCPFCPGQERLTPKEIMAYRPQPAEPNAPNWTIRVVPNKFPALHVEGDMGREGVGLYDRMNGVGAHEVIIETPGHTEGLADMPAKKIEDVLWAYRDRIIDLKKDLRLRYILIFKNHGAAAGATLEHSHSQLIALPIVPTSVINEIEGCRAHYEQKERCMYCDILRQDLSDGGRIVAENPEFVCVTPFAPRFPFEMWILPKRHAGYFEESQKTQFEFLAPILSDCLRRMDKVLARPAYNFILHSSPLHERTGDFYHWHLEIIPKLTQVAGFEWGTGFYINPVSPEESAKYLRDAEL</sequence>
<dbReference type="InterPro" id="IPR053177">
    <property type="entry name" value="ADP-glucose_phosphorylase"/>
</dbReference>
<reference evidence="12 13" key="1">
    <citation type="journal article" date="2015" name="Proc. Natl. Acad. Sci. U.S.A.">
        <title>Expanded metabolic versatility of ubiquitous nitrite-oxidizing bacteria from the genus Nitrospira.</title>
        <authorList>
            <person name="Koch H."/>
            <person name="Lucker S."/>
            <person name="Albertsen M."/>
            <person name="Kitzinger K."/>
            <person name="Herbold C."/>
            <person name="Spieck E."/>
            <person name="Nielsen P.H."/>
            <person name="Wagner M."/>
            <person name="Daims H."/>
        </authorList>
    </citation>
    <scope>NUCLEOTIDE SEQUENCE [LARGE SCALE GENOMIC DNA]</scope>
    <source>
        <strain evidence="12 13">NSP M-1</strain>
    </source>
</reference>
<dbReference type="Proteomes" id="UP000069205">
    <property type="component" value="Chromosome"/>
</dbReference>
<dbReference type="UniPathway" id="UPA00214"/>
<keyword evidence="3 12" id="KW-0548">Nucleotidyltransferase</keyword>
<dbReference type="PATRIC" id="fig|42253.5.peg.3694"/>
<feature type="binding site" evidence="9">
    <location>
        <position position="44"/>
    </location>
    <ligand>
        <name>Zn(2+)</name>
        <dbReference type="ChEBI" id="CHEBI:29105"/>
    </ligand>
</feature>
<dbReference type="InterPro" id="IPR005850">
    <property type="entry name" value="GalP_Utransf_C"/>
</dbReference>
<dbReference type="GO" id="GO:0008108">
    <property type="term" value="F:UDP-glucose:hexose-1-phosphate uridylyltransferase activity"/>
    <property type="evidence" value="ECO:0007669"/>
    <property type="project" value="UniProtKB-UniRule"/>
</dbReference>
<dbReference type="Pfam" id="PF01087">
    <property type="entry name" value="GalP_UDP_transf"/>
    <property type="match status" value="1"/>
</dbReference>
<dbReference type="OrthoDB" id="9769064at2"/>
<dbReference type="InterPro" id="IPR001937">
    <property type="entry name" value="GalP_UDPtransf1"/>
</dbReference>
<evidence type="ECO:0000313" key="13">
    <source>
        <dbReference type="Proteomes" id="UP000069205"/>
    </source>
</evidence>
<dbReference type="InterPro" id="IPR036265">
    <property type="entry name" value="HIT-like_sf"/>
</dbReference>
<dbReference type="GO" id="GO:0008270">
    <property type="term" value="F:zinc ion binding"/>
    <property type="evidence" value="ECO:0007669"/>
    <property type="project" value="InterPro"/>
</dbReference>
<feature type="binding site" evidence="9">
    <location>
        <position position="41"/>
    </location>
    <ligand>
        <name>Zn(2+)</name>
        <dbReference type="ChEBI" id="CHEBI:29105"/>
    </ligand>
</feature>